<sequence>MSIVPRKKYFKISEVSSLTGLESHVLRFWEGEFSAIRPKRTDSGQRMYRRKDIDVILEIKRLLHDERYTIEGAKKMIGARGKEVEGPQISTRDVLKGIVDELRQIRAMV</sequence>
<evidence type="ECO:0000313" key="4">
    <source>
        <dbReference type="Proteomes" id="UP001320148"/>
    </source>
</evidence>
<dbReference type="PANTHER" id="PTHR30204">
    <property type="entry name" value="REDOX-CYCLING DRUG-SENSING TRANSCRIPTIONAL ACTIVATOR SOXR"/>
    <property type="match status" value="1"/>
</dbReference>
<feature type="domain" description="HTH merR-type" evidence="2">
    <location>
        <begin position="9"/>
        <end position="79"/>
    </location>
</feature>
<dbReference type="InterPro" id="IPR000551">
    <property type="entry name" value="MerR-type_HTH_dom"/>
</dbReference>
<dbReference type="SUPFAM" id="SSF46955">
    <property type="entry name" value="Putative DNA-binding domain"/>
    <property type="match status" value="1"/>
</dbReference>
<dbReference type="CDD" id="cd04765">
    <property type="entry name" value="HTH_MlrA-like_sg2"/>
    <property type="match status" value="1"/>
</dbReference>
<dbReference type="InterPro" id="IPR009061">
    <property type="entry name" value="DNA-bd_dom_put_sf"/>
</dbReference>
<evidence type="ECO:0000313" key="3">
    <source>
        <dbReference type="EMBL" id="BCS97976.1"/>
    </source>
</evidence>
<dbReference type="PROSITE" id="PS50937">
    <property type="entry name" value="HTH_MERR_2"/>
    <property type="match status" value="1"/>
</dbReference>
<keyword evidence="4" id="KW-1185">Reference proteome</keyword>
<dbReference type="RefSeq" id="WP_236889386.1">
    <property type="nucleotide sequence ID" value="NZ_AP024488.1"/>
</dbReference>
<gene>
    <name evidence="3" type="ORF">DSLASN_36080</name>
</gene>
<evidence type="ECO:0000256" key="1">
    <source>
        <dbReference type="ARBA" id="ARBA00023125"/>
    </source>
</evidence>
<dbReference type="Proteomes" id="UP001320148">
    <property type="component" value="Chromosome"/>
</dbReference>
<accession>A0ABM7PKN0</accession>
<protein>
    <submittedName>
        <fullName evidence="3">Transcription regulator protein</fullName>
    </submittedName>
</protein>
<proteinExistence type="predicted"/>
<dbReference type="Pfam" id="PF13411">
    <property type="entry name" value="MerR_1"/>
    <property type="match status" value="1"/>
</dbReference>
<name>A0ABM7PKN0_9BACT</name>
<dbReference type="SMART" id="SM00422">
    <property type="entry name" value="HTH_MERR"/>
    <property type="match status" value="1"/>
</dbReference>
<dbReference type="PANTHER" id="PTHR30204:SF15">
    <property type="entry name" value="BLL5018 PROTEIN"/>
    <property type="match status" value="1"/>
</dbReference>
<dbReference type="InterPro" id="IPR047057">
    <property type="entry name" value="MerR_fam"/>
</dbReference>
<organism evidence="3 4">
    <name type="scientific">Desulfoluna limicola</name>
    <dbReference type="NCBI Taxonomy" id="2810562"/>
    <lineage>
        <taxon>Bacteria</taxon>
        <taxon>Pseudomonadati</taxon>
        <taxon>Thermodesulfobacteriota</taxon>
        <taxon>Desulfobacteria</taxon>
        <taxon>Desulfobacterales</taxon>
        <taxon>Desulfolunaceae</taxon>
        <taxon>Desulfoluna</taxon>
    </lineage>
</organism>
<reference evidence="3 4" key="1">
    <citation type="submission" date="2021-02" db="EMBL/GenBank/DDBJ databases">
        <title>Complete genome of Desulfoluna sp. strain ASN36.</title>
        <authorList>
            <person name="Takahashi A."/>
            <person name="Kojima H."/>
            <person name="Fukui M."/>
        </authorList>
    </citation>
    <scope>NUCLEOTIDE SEQUENCE [LARGE SCALE GENOMIC DNA]</scope>
    <source>
        <strain evidence="3 4">ASN36</strain>
    </source>
</reference>
<dbReference type="Gene3D" id="1.10.1660.10">
    <property type="match status" value="1"/>
</dbReference>
<dbReference type="EMBL" id="AP024488">
    <property type="protein sequence ID" value="BCS97976.1"/>
    <property type="molecule type" value="Genomic_DNA"/>
</dbReference>
<evidence type="ECO:0000259" key="2">
    <source>
        <dbReference type="PROSITE" id="PS50937"/>
    </source>
</evidence>
<keyword evidence="1" id="KW-0238">DNA-binding</keyword>